<dbReference type="EMBL" id="KV440987">
    <property type="protein sequence ID" value="OAD70716.1"/>
    <property type="molecule type" value="Genomic_DNA"/>
</dbReference>
<feature type="transmembrane region" description="Helical" evidence="1">
    <location>
        <begin position="85"/>
        <end position="110"/>
    </location>
</feature>
<organism evidence="2 3">
    <name type="scientific">Phycomyces blakesleeanus (strain ATCC 8743b / DSM 1359 / FGSC 10004 / NBRC 33097 / NRRL 1555)</name>
    <dbReference type="NCBI Taxonomy" id="763407"/>
    <lineage>
        <taxon>Eukaryota</taxon>
        <taxon>Fungi</taxon>
        <taxon>Fungi incertae sedis</taxon>
        <taxon>Mucoromycota</taxon>
        <taxon>Mucoromycotina</taxon>
        <taxon>Mucoromycetes</taxon>
        <taxon>Mucorales</taxon>
        <taxon>Phycomycetaceae</taxon>
        <taxon>Phycomyces</taxon>
    </lineage>
</organism>
<gene>
    <name evidence="2" type="ORF">PHYBLDRAFT_64202</name>
</gene>
<evidence type="ECO:0000256" key="1">
    <source>
        <dbReference type="SAM" id="Phobius"/>
    </source>
</evidence>
<reference evidence="3" key="1">
    <citation type="submission" date="2015-06" db="EMBL/GenBank/DDBJ databases">
        <title>Expansion of signal transduction pathways in fungi by whole-genome duplication.</title>
        <authorList>
            <consortium name="DOE Joint Genome Institute"/>
            <person name="Corrochano L.M."/>
            <person name="Kuo A."/>
            <person name="Marcet-Houben M."/>
            <person name="Polaino S."/>
            <person name="Salamov A."/>
            <person name="Villalobos J.M."/>
            <person name="Alvarez M.I."/>
            <person name="Avalos J."/>
            <person name="Benito E.P."/>
            <person name="Benoit I."/>
            <person name="Burger G."/>
            <person name="Camino L.P."/>
            <person name="Canovas D."/>
            <person name="Cerda-Olmedo E."/>
            <person name="Cheng J.-F."/>
            <person name="Dominguez A."/>
            <person name="Elias M."/>
            <person name="Eslava A.P."/>
            <person name="Glaser F."/>
            <person name="Grimwood J."/>
            <person name="Gutierrez G."/>
            <person name="Heitman J."/>
            <person name="Henrissat B."/>
            <person name="Iturriaga E.A."/>
            <person name="Lang B.F."/>
            <person name="Lavin J.L."/>
            <person name="Lee S."/>
            <person name="Li W."/>
            <person name="Lindquist E."/>
            <person name="Lopez-Garcia S."/>
            <person name="Luque E.M."/>
            <person name="Marcos A.T."/>
            <person name="Martin J."/>
            <person name="McCluskey K."/>
            <person name="Medina H.R."/>
            <person name="Miralles-Duran A."/>
            <person name="Miyazaki A."/>
            <person name="Munoz-Torres E."/>
            <person name="Oguiza J.A."/>
            <person name="Ohm R."/>
            <person name="Olmedo M."/>
            <person name="Orejas M."/>
            <person name="Ortiz-Castellanos L."/>
            <person name="Pisabarro A.G."/>
            <person name="Rodriguez-Romero J."/>
            <person name="Ruiz-Herrera J."/>
            <person name="Ruiz-Vazquez R."/>
            <person name="Sanz C."/>
            <person name="Schackwitz W."/>
            <person name="Schmutz J."/>
            <person name="Shahriari M."/>
            <person name="Shelest E."/>
            <person name="Silva-Franco F."/>
            <person name="Soanes D."/>
            <person name="Syed K."/>
            <person name="Tagua V.G."/>
            <person name="Talbot N.J."/>
            <person name="Thon M."/>
            <person name="De vries R.P."/>
            <person name="Wiebenga A."/>
            <person name="Yadav J.S."/>
            <person name="Braun E.L."/>
            <person name="Baker S."/>
            <person name="Garre V."/>
            <person name="Horwitz B."/>
            <person name="Torres-Martinez S."/>
            <person name="Idnurm A."/>
            <person name="Herrera-Estrella A."/>
            <person name="Gabaldon T."/>
            <person name="Grigoriev I.V."/>
        </authorList>
    </citation>
    <scope>NUCLEOTIDE SEQUENCE [LARGE SCALE GENOMIC DNA]</scope>
    <source>
        <strain evidence="3">NRRL 1555(-)</strain>
    </source>
</reference>
<keyword evidence="1" id="KW-0472">Membrane</keyword>
<protein>
    <submittedName>
        <fullName evidence="2">Uncharacterized protein</fullName>
    </submittedName>
</protein>
<sequence length="144" mass="16762">MTTHKRNCDFGKIDFTPFPRNYKIQWIVSMTWNATVGCVLNSKYYILFGILIPFYMGWYNNGPVLTVYASQIAVSVMEYFSGRGFLFFPLLNSLFTVHLIFSLIQTALPVTRRKTLFRSRLPPPQLIPLTVFIEMCFLLQDKIT</sequence>
<evidence type="ECO:0000313" key="3">
    <source>
        <dbReference type="Proteomes" id="UP000077315"/>
    </source>
</evidence>
<dbReference type="VEuPathDB" id="FungiDB:PHYBLDRAFT_64202"/>
<proteinExistence type="predicted"/>
<keyword evidence="3" id="KW-1185">Reference proteome</keyword>
<dbReference type="InParanoid" id="A0A167LLT5"/>
<dbReference type="RefSeq" id="XP_018288756.1">
    <property type="nucleotide sequence ID" value="XM_018441255.1"/>
</dbReference>
<evidence type="ECO:0000313" key="2">
    <source>
        <dbReference type="EMBL" id="OAD70716.1"/>
    </source>
</evidence>
<name>A0A167LLT5_PHYB8</name>
<feature type="transmembrane region" description="Helical" evidence="1">
    <location>
        <begin position="30"/>
        <end position="56"/>
    </location>
</feature>
<keyword evidence="1" id="KW-0812">Transmembrane</keyword>
<dbReference type="GeneID" id="29002161"/>
<keyword evidence="1" id="KW-1133">Transmembrane helix</keyword>
<accession>A0A167LLT5</accession>
<dbReference type="Proteomes" id="UP000077315">
    <property type="component" value="Unassembled WGS sequence"/>
</dbReference>
<dbReference type="AlphaFoldDB" id="A0A167LLT5"/>